<keyword evidence="8" id="KW-0492">Microsome</keyword>
<dbReference type="GO" id="GO:0004497">
    <property type="term" value="F:monooxygenase activity"/>
    <property type="evidence" value="ECO:0007669"/>
    <property type="project" value="UniProtKB-KW"/>
</dbReference>
<feature type="transmembrane region" description="Helical" evidence="13">
    <location>
        <begin position="12"/>
        <end position="31"/>
    </location>
</feature>
<keyword evidence="11" id="KW-0503">Monooxygenase</keyword>
<dbReference type="AlphaFoldDB" id="A0AAV8Y902"/>
<sequence>MVLLLENTIIDILLVGTTLLVLVFSYFRHAYKYWKKRNVPFLQPKFPFGNSPKLITKSISFGLENIKYYEEAKKRGLKFAGIYTITRPVLVVIDPDYIRDILTKGILPQRKRRSVINRVVLGGRHKMEESTVQTYPHFLFGQNENDVPDYVGC</sequence>
<reference evidence="14" key="1">
    <citation type="journal article" date="2023" name="Insect Mol. Biol.">
        <title>Genome sequencing provides insights into the evolution of gene families encoding plant cell wall-degrading enzymes in longhorned beetles.</title>
        <authorList>
            <person name="Shin N.R."/>
            <person name="Okamura Y."/>
            <person name="Kirsch R."/>
            <person name="Pauchet Y."/>
        </authorList>
    </citation>
    <scope>NUCLEOTIDE SEQUENCE</scope>
    <source>
        <strain evidence="14">RBIC_L_NR</strain>
    </source>
</reference>
<evidence type="ECO:0000256" key="8">
    <source>
        <dbReference type="ARBA" id="ARBA00022848"/>
    </source>
</evidence>
<dbReference type="Gene3D" id="1.10.630.10">
    <property type="entry name" value="Cytochrome P450"/>
    <property type="match status" value="1"/>
</dbReference>
<evidence type="ECO:0000256" key="1">
    <source>
        <dbReference type="ARBA" id="ARBA00001971"/>
    </source>
</evidence>
<dbReference type="PANTHER" id="PTHR24292">
    <property type="entry name" value="CYTOCHROME P450"/>
    <property type="match status" value="1"/>
</dbReference>
<dbReference type="PANTHER" id="PTHR24292:SF100">
    <property type="entry name" value="CYTOCHROME P450 6A16, ISOFORM B-RELATED"/>
    <property type="match status" value="1"/>
</dbReference>
<keyword evidence="15" id="KW-1185">Reference proteome</keyword>
<comment type="cofactor">
    <cofactor evidence="1">
        <name>heme</name>
        <dbReference type="ChEBI" id="CHEBI:30413"/>
    </cofactor>
</comment>
<dbReference type="Proteomes" id="UP001162156">
    <property type="component" value="Unassembled WGS sequence"/>
</dbReference>
<evidence type="ECO:0000256" key="9">
    <source>
        <dbReference type="ARBA" id="ARBA00023002"/>
    </source>
</evidence>
<gene>
    <name evidence="14" type="ORF">NQ314_008558</name>
</gene>
<evidence type="ECO:0000256" key="5">
    <source>
        <dbReference type="ARBA" id="ARBA00022617"/>
    </source>
</evidence>
<dbReference type="GO" id="GO:0005506">
    <property type="term" value="F:iron ion binding"/>
    <property type="evidence" value="ECO:0007669"/>
    <property type="project" value="InterPro"/>
</dbReference>
<keyword evidence="5" id="KW-0349">Heme</keyword>
<evidence type="ECO:0000256" key="2">
    <source>
        <dbReference type="ARBA" id="ARBA00004524"/>
    </source>
</evidence>
<evidence type="ECO:0000256" key="7">
    <source>
        <dbReference type="ARBA" id="ARBA00022824"/>
    </source>
</evidence>
<dbReference type="GO" id="GO:0016705">
    <property type="term" value="F:oxidoreductase activity, acting on paired donors, with incorporation or reduction of molecular oxygen"/>
    <property type="evidence" value="ECO:0007669"/>
    <property type="project" value="InterPro"/>
</dbReference>
<name>A0AAV8Y902_9CUCU</name>
<evidence type="ECO:0000313" key="15">
    <source>
        <dbReference type="Proteomes" id="UP001162156"/>
    </source>
</evidence>
<comment type="similarity">
    <text evidence="4">Belongs to the cytochrome P450 family.</text>
</comment>
<evidence type="ECO:0008006" key="16">
    <source>
        <dbReference type="Google" id="ProtNLM"/>
    </source>
</evidence>
<dbReference type="EMBL" id="JANEYF010002357">
    <property type="protein sequence ID" value="KAJ8947688.1"/>
    <property type="molecule type" value="Genomic_DNA"/>
</dbReference>
<comment type="subcellular location">
    <subcellularLocation>
        <location evidence="3">Endoplasmic reticulum membrane</location>
    </subcellularLocation>
    <subcellularLocation>
        <location evidence="2">Microsome membrane</location>
    </subcellularLocation>
</comment>
<evidence type="ECO:0000256" key="11">
    <source>
        <dbReference type="ARBA" id="ARBA00023033"/>
    </source>
</evidence>
<proteinExistence type="inferred from homology"/>
<keyword evidence="6" id="KW-0479">Metal-binding</keyword>
<evidence type="ECO:0000313" key="14">
    <source>
        <dbReference type="EMBL" id="KAJ8947688.1"/>
    </source>
</evidence>
<keyword evidence="13" id="KW-1133">Transmembrane helix</keyword>
<dbReference type="GO" id="GO:0005789">
    <property type="term" value="C:endoplasmic reticulum membrane"/>
    <property type="evidence" value="ECO:0007669"/>
    <property type="project" value="UniProtKB-SubCell"/>
</dbReference>
<keyword evidence="7" id="KW-0256">Endoplasmic reticulum</keyword>
<dbReference type="SUPFAM" id="SSF48264">
    <property type="entry name" value="Cytochrome P450"/>
    <property type="match status" value="1"/>
</dbReference>
<evidence type="ECO:0000256" key="4">
    <source>
        <dbReference type="ARBA" id="ARBA00010617"/>
    </source>
</evidence>
<keyword evidence="10" id="KW-0408">Iron</keyword>
<accession>A0AAV8Y902</accession>
<organism evidence="14 15">
    <name type="scientific">Rhamnusium bicolor</name>
    <dbReference type="NCBI Taxonomy" id="1586634"/>
    <lineage>
        <taxon>Eukaryota</taxon>
        <taxon>Metazoa</taxon>
        <taxon>Ecdysozoa</taxon>
        <taxon>Arthropoda</taxon>
        <taxon>Hexapoda</taxon>
        <taxon>Insecta</taxon>
        <taxon>Pterygota</taxon>
        <taxon>Neoptera</taxon>
        <taxon>Endopterygota</taxon>
        <taxon>Coleoptera</taxon>
        <taxon>Polyphaga</taxon>
        <taxon>Cucujiformia</taxon>
        <taxon>Chrysomeloidea</taxon>
        <taxon>Cerambycidae</taxon>
        <taxon>Lepturinae</taxon>
        <taxon>Rhagiini</taxon>
        <taxon>Rhamnusium</taxon>
    </lineage>
</organism>
<dbReference type="GO" id="GO:0020037">
    <property type="term" value="F:heme binding"/>
    <property type="evidence" value="ECO:0007669"/>
    <property type="project" value="InterPro"/>
</dbReference>
<evidence type="ECO:0000256" key="12">
    <source>
        <dbReference type="ARBA" id="ARBA00023136"/>
    </source>
</evidence>
<keyword evidence="12 13" id="KW-0472">Membrane</keyword>
<evidence type="ECO:0000256" key="13">
    <source>
        <dbReference type="SAM" id="Phobius"/>
    </source>
</evidence>
<protein>
    <recommendedName>
        <fullName evidence="16">Cytochrome P450</fullName>
    </recommendedName>
</protein>
<keyword evidence="13" id="KW-0812">Transmembrane</keyword>
<evidence type="ECO:0000256" key="3">
    <source>
        <dbReference type="ARBA" id="ARBA00004586"/>
    </source>
</evidence>
<evidence type="ECO:0000256" key="10">
    <source>
        <dbReference type="ARBA" id="ARBA00023004"/>
    </source>
</evidence>
<keyword evidence="9" id="KW-0560">Oxidoreductase</keyword>
<evidence type="ECO:0000256" key="6">
    <source>
        <dbReference type="ARBA" id="ARBA00022723"/>
    </source>
</evidence>
<comment type="caution">
    <text evidence="14">The sequence shown here is derived from an EMBL/GenBank/DDBJ whole genome shotgun (WGS) entry which is preliminary data.</text>
</comment>
<dbReference type="InterPro" id="IPR036396">
    <property type="entry name" value="Cyt_P450_sf"/>
</dbReference>
<dbReference type="InterPro" id="IPR050476">
    <property type="entry name" value="Insect_CytP450_Detox"/>
</dbReference>